<reference evidence="3" key="2">
    <citation type="submission" date="2021-09" db="EMBL/GenBank/DDBJ databases">
        <authorList>
            <person name="Jia N."/>
            <person name="Wang J."/>
            <person name="Shi W."/>
            <person name="Du L."/>
            <person name="Sun Y."/>
            <person name="Zhan W."/>
            <person name="Jiang J."/>
            <person name="Wang Q."/>
            <person name="Zhang B."/>
            <person name="Ji P."/>
            <person name="Sakyi L.B."/>
            <person name="Cui X."/>
            <person name="Yuan T."/>
            <person name="Jiang B."/>
            <person name="Yang W."/>
            <person name="Lam T.T.-Y."/>
            <person name="Chang Q."/>
            <person name="Ding S."/>
            <person name="Wang X."/>
            <person name="Zhu J."/>
            <person name="Ruan X."/>
            <person name="Zhao L."/>
            <person name="Wei J."/>
            <person name="Que T."/>
            <person name="Du C."/>
            <person name="Cheng J."/>
            <person name="Dai P."/>
            <person name="Han X."/>
            <person name="Huang E."/>
            <person name="Gao Y."/>
            <person name="Liu J."/>
            <person name="Shao H."/>
            <person name="Ye R."/>
            <person name="Li L."/>
            <person name="Wei W."/>
            <person name="Wang X."/>
            <person name="Wang C."/>
            <person name="Huo Q."/>
            <person name="Li W."/>
            <person name="Guo W."/>
            <person name="Chen H."/>
            <person name="Chen S."/>
            <person name="Zhou L."/>
            <person name="Zhou L."/>
            <person name="Ni X."/>
            <person name="Tian J."/>
            <person name="Zhou Y."/>
            <person name="Sheng Y."/>
            <person name="Liu T."/>
            <person name="Pan Y."/>
            <person name="Xia L."/>
            <person name="Li J."/>
            <person name="Zhao F."/>
            <person name="Cao W."/>
        </authorList>
    </citation>
    <scope>NUCLEOTIDE SEQUENCE</scope>
    <source>
        <strain evidence="3">Rmic-2018</strain>
        <tissue evidence="3">Larvae</tissue>
    </source>
</reference>
<feature type="compositionally biased region" description="Low complexity" evidence="1">
    <location>
        <begin position="1"/>
        <end position="15"/>
    </location>
</feature>
<sequence length="552" mass="60084">MTEPRPTATATPAAAESDPLPEGERPAENAAAAPPLHPDNLFSSSQDELVYDEFPDTRSLFFIAWVFCCVGSIIIFVPMAFILMPLFSGAIARVAAPAVDGGLPQTPAPESMKAPTTTVKFTAPTWTVPSTATAKLPASCLKTRPTIAVDINQMKVNSYNVSTLRKIDTSKVEVYCIFNITRVHRGTGFDFLLNQFPWPVCPNVIYWSFSVNLSDGRLLSRAPELDEYTGFYNISSIARLHNADANVLFTVGGYPEDGGLFTVVGSGTLAEATLAQSMIMVLYRLQFTGVNIHLVEDPPCEQYFKNRMAGLQSFITVLKKLVGFNRPIQNFKITLMVGTNKNIAKEALAVLGDVIDRLFVDTFALFSNNFSSSFNNISFCHTLDAFMFDLANEISSGTGMIGPSIRCVEATISKTGRGVIAIAYLLIGDALADAFRGKCLSLYDIDYGVHPKLDACVGRLSRLSVSQWGSSPSGARPIVVVTPGFRSCTYRSGAGLLYALPRIAPSRATMSAEARSLSDQPWFERGGVLLQSVLSPERCVYEARNRTTFGDR</sequence>
<evidence type="ECO:0000313" key="4">
    <source>
        <dbReference type="Proteomes" id="UP000821866"/>
    </source>
</evidence>
<dbReference type="SUPFAM" id="SSF51445">
    <property type="entry name" value="(Trans)glycosidases"/>
    <property type="match status" value="1"/>
</dbReference>
<evidence type="ECO:0000256" key="1">
    <source>
        <dbReference type="SAM" id="MobiDB-lite"/>
    </source>
</evidence>
<evidence type="ECO:0000256" key="2">
    <source>
        <dbReference type="SAM" id="Phobius"/>
    </source>
</evidence>
<reference evidence="3" key="1">
    <citation type="journal article" date="2020" name="Cell">
        <title>Large-Scale Comparative Analyses of Tick Genomes Elucidate Their Genetic Diversity and Vector Capacities.</title>
        <authorList>
            <consortium name="Tick Genome and Microbiome Consortium (TIGMIC)"/>
            <person name="Jia N."/>
            <person name="Wang J."/>
            <person name="Shi W."/>
            <person name="Du L."/>
            <person name="Sun Y."/>
            <person name="Zhan W."/>
            <person name="Jiang J.F."/>
            <person name="Wang Q."/>
            <person name="Zhang B."/>
            <person name="Ji P."/>
            <person name="Bell-Sakyi L."/>
            <person name="Cui X.M."/>
            <person name="Yuan T.T."/>
            <person name="Jiang B.G."/>
            <person name="Yang W.F."/>
            <person name="Lam T.T."/>
            <person name="Chang Q.C."/>
            <person name="Ding S.J."/>
            <person name="Wang X.J."/>
            <person name="Zhu J.G."/>
            <person name="Ruan X.D."/>
            <person name="Zhao L."/>
            <person name="Wei J.T."/>
            <person name="Ye R.Z."/>
            <person name="Que T.C."/>
            <person name="Du C.H."/>
            <person name="Zhou Y.H."/>
            <person name="Cheng J.X."/>
            <person name="Dai P.F."/>
            <person name="Guo W.B."/>
            <person name="Han X.H."/>
            <person name="Huang E.J."/>
            <person name="Li L.F."/>
            <person name="Wei W."/>
            <person name="Gao Y.C."/>
            <person name="Liu J.Z."/>
            <person name="Shao H.Z."/>
            <person name="Wang X."/>
            <person name="Wang C.C."/>
            <person name="Yang T.C."/>
            <person name="Huo Q.B."/>
            <person name="Li W."/>
            <person name="Chen H.Y."/>
            <person name="Chen S.E."/>
            <person name="Zhou L.G."/>
            <person name="Ni X.B."/>
            <person name="Tian J.H."/>
            <person name="Sheng Y."/>
            <person name="Liu T."/>
            <person name="Pan Y.S."/>
            <person name="Xia L.Y."/>
            <person name="Li J."/>
            <person name="Zhao F."/>
            <person name="Cao W.C."/>
        </authorList>
    </citation>
    <scope>NUCLEOTIDE SEQUENCE</scope>
    <source>
        <strain evidence="3">Rmic-2018</strain>
    </source>
</reference>
<dbReference type="Gene3D" id="3.20.20.80">
    <property type="entry name" value="Glycosidases"/>
    <property type="match status" value="1"/>
</dbReference>
<accession>A0A9J6DH54</accession>
<dbReference type="Proteomes" id="UP000821866">
    <property type="component" value="Chromosome 7"/>
</dbReference>
<gene>
    <name evidence="3" type="ORF">HPB51_015843</name>
</gene>
<evidence type="ECO:0000313" key="3">
    <source>
        <dbReference type="EMBL" id="KAH8021447.1"/>
    </source>
</evidence>
<dbReference type="InterPro" id="IPR017853">
    <property type="entry name" value="GH"/>
</dbReference>
<organism evidence="3 4">
    <name type="scientific">Rhipicephalus microplus</name>
    <name type="common">Cattle tick</name>
    <name type="synonym">Boophilus microplus</name>
    <dbReference type="NCBI Taxonomy" id="6941"/>
    <lineage>
        <taxon>Eukaryota</taxon>
        <taxon>Metazoa</taxon>
        <taxon>Ecdysozoa</taxon>
        <taxon>Arthropoda</taxon>
        <taxon>Chelicerata</taxon>
        <taxon>Arachnida</taxon>
        <taxon>Acari</taxon>
        <taxon>Parasitiformes</taxon>
        <taxon>Ixodida</taxon>
        <taxon>Ixodoidea</taxon>
        <taxon>Ixodidae</taxon>
        <taxon>Rhipicephalinae</taxon>
        <taxon>Rhipicephalus</taxon>
        <taxon>Boophilus</taxon>
    </lineage>
</organism>
<proteinExistence type="predicted"/>
<comment type="caution">
    <text evidence="3">The sequence shown here is derived from an EMBL/GenBank/DDBJ whole genome shotgun (WGS) entry which is preliminary data.</text>
</comment>
<protein>
    <submittedName>
        <fullName evidence="3">Uncharacterized protein</fullName>
    </submittedName>
</protein>
<dbReference type="EMBL" id="JABSTU010000009">
    <property type="protein sequence ID" value="KAH8021447.1"/>
    <property type="molecule type" value="Genomic_DNA"/>
</dbReference>
<keyword evidence="4" id="KW-1185">Reference proteome</keyword>
<feature type="transmembrane region" description="Helical" evidence="2">
    <location>
        <begin position="60"/>
        <end position="83"/>
    </location>
</feature>
<keyword evidence="2" id="KW-0812">Transmembrane</keyword>
<keyword evidence="2" id="KW-1133">Transmembrane helix</keyword>
<name>A0A9J6DH54_RHIMP</name>
<dbReference type="AlphaFoldDB" id="A0A9J6DH54"/>
<feature type="region of interest" description="Disordered" evidence="1">
    <location>
        <begin position="1"/>
        <end position="38"/>
    </location>
</feature>
<keyword evidence="2" id="KW-0472">Membrane</keyword>